<evidence type="ECO:0000313" key="3">
    <source>
        <dbReference type="Proteomes" id="UP000626109"/>
    </source>
</evidence>
<feature type="compositionally biased region" description="Acidic residues" evidence="1">
    <location>
        <begin position="118"/>
        <end position="161"/>
    </location>
</feature>
<name>A0A813L5K6_POLGL</name>
<feature type="non-terminal residue" evidence="2">
    <location>
        <position position="181"/>
    </location>
</feature>
<gene>
    <name evidence="2" type="ORF">PGLA2088_LOCUS40063</name>
</gene>
<dbReference type="Proteomes" id="UP000626109">
    <property type="component" value="Unassembled WGS sequence"/>
</dbReference>
<proteinExistence type="predicted"/>
<organism evidence="2 3">
    <name type="scientific">Polarella glacialis</name>
    <name type="common">Dinoflagellate</name>
    <dbReference type="NCBI Taxonomy" id="89957"/>
    <lineage>
        <taxon>Eukaryota</taxon>
        <taxon>Sar</taxon>
        <taxon>Alveolata</taxon>
        <taxon>Dinophyceae</taxon>
        <taxon>Suessiales</taxon>
        <taxon>Suessiaceae</taxon>
        <taxon>Polarella</taxon>
    </lineage>
</organism>
<reference evidence="2" key="1">
    <citation type="submission" date="2021-02" db="EMBL/GenBank/DDBJ databases">
        <authorList>
            <person name="Dougan E. K."/>
            <person name="Rhodes N."/>
            <person name="Thang M."/>
            <person name="Chan C."/>
        </authorList>
    </citation>
    <scope>NUCLEOTIDE SEQUENCE</scope>
</reference>
<feature type="non-terminal residue" evidence="2">
    <location>
        <position position="1"/>
    </location>
</feature>
<evidence type="ECO:0000256" key="1">
    <source>
        <dbReference type="SAM" id="MobiDB-lite"/>
    </source>
</evidence>
<comment type="caution">
    <text evidence="2">The sequence shown here is derived from an EMBL/GenBank/DDBJ whole genome shotgun (WGS) entry which is preliminary data.</text>
</comment>
<dbReference type="EMBL" id="CAJNNW010033368">
    <property type="protein sequence ID" value="CAE8718411.1"/>
    <property type="molecule type" value="Genomic_DNA"/>
</dbReference>
<sequence>EYLALPQDMPVKEGTPIEVWLPRLFDMIEMSLRLSLVSLSTSDFTVRDVRLLDERYPLQVRSAALDVSLTAMTERALSEPSQCKTFFLGQRKELADCIQMLHGKRMLAADRAQKGDDFESLNEETSEEDDGSAFEDSEGSSAEDGEEDESDLDEDDPDEAQEGGGKEDGEPDGGSPSDDNE</sequence>
<evidence type="ECO:0000313" key="2">
    <source>
        <dbReference type="EMBL" id="CAE8718411.1"/>
    </source>
</evidence>
<dbReference type="AlphaFoldDB" id="A0A813L5K6"/>
<accession>A0A813L5K6</accession>
<feature type="region of interest" description="Disordered" evidence="1">
    <location>
        <begin position="114"/>
        <end position="181"/>
    </location>
</feature>
<protein>
    <submittedName>
        <fullName evidence="2">Uncharacterized protein</fullName>
    </submittedName>
</protein>